<dbReference type="PROSITE" id="PS50893">
    <property type="entry name" value="ABC_TRANSPORTER_2"/>
    <property type="match status" value="1"/>
</dbReference>
<feature type="transmembrane region" description="Helical" evidence="10">
    <location>
        <begin position="300"/>
        <end position="320"/>
    </location>
</feature>
<dbReference type="PANTHER" id="PTHR43394:SF1">
    <property type="entry name" value="ATP-BINDING CASSETTE SUB-FAMILY B MEMBER 10, MITOCHONDRIAL"/>
    <property type="match status" value="1"/>
</dbReference>
<keyword evidence="14" id="KW-1185">Reference proteome</keyword>
<dbReference type="InterPro" id="IPR017871">
    <property type="entry name" value="ABC_transporter-like_CS"/>
</dbReference>
<dbReference type="CDD" id="cd18550">
    <property type="entry name" value="ABC_6TM_exporter_like"/>
    <property type="match status" value="1"/>
</dbReference>
<keyword evidence="2" id="KW-0813">Transport</keyword>
<evidence type="ECO:0000256" key="5">
    <source>
        <dbReference type="ARBA" id="ARBA00022741"/>
    </source>
</evidence>
<dbReference type="PROSITE" id="PS50929">
    <property type="entry name" value="ABC_TM1F"/>
    <property type="match status" value="1"/>
</dbReference>
<protein>
    <submittedName>
        <fullName evidence="13">ABC-type multidrug transport system, ATPase and permease component</fullName>
    </submittedName>
</protein>
<evidence type="ECO:0000259" key="12">
    <source>
        <dbReference type="PROSITE" id="PS50929"/>
    </source>
</evidence>
<sequence>MSMEVAAWNSMWHAMNRQDDKRPFSRATLRRILALARPQRRVLTAFLLLSVVTAVLAVATPVLAGQVVDAIVEAREARLVITLAIGIAVIALSEAGLGLVQRWLSARIGEGLILELRTRVFDHVQRMPVAFFTRTRTGALVSRLNNDVIGAQRAFSDTLSGVVGNLVALVLTLIVMVGISWQITVLALLLLPVFVLPARRMGGRLAGLQREAAEHDAAMNTQMTERFSAPGATLVKLYGDPAAESAEFAARARRVRDIGVRTAMAQWSFLTALTSVSAAAIALVYGLGGFYALQGRMDPGAVVALAILLTRLYAPLTSLASARVEVMSALVSFERVFEVLDLKPLIEEKPDARPVPDGPVSVEFDDVRFAYPSADKVSLASLEEVATLDTRGGDEVLHGVSFTAAPGQMVALVGSSGAGKSTMASLLPRLYDAGAGAVRLGGVDVRDLSAASLRRTLGMVTQDGHLFHESVRANLLLARPDATDGELWDVLRRAHVADLIESLPDGLDTVVGERGYRLSGGERQRLTIARLLLARPRVVVLDEATAHLDSTSEQAVQAALGEALNGRTAVVIAHRLSTVRAADQILVIEDGRVVERGTHPELMAVGGRYEELYRTQFSSATTPAAPR</sequence>
<evidence type="ECO:0000256" key="2">
    <source>
        <dbReference type="ARBA" id="ARBA00022448"/>
    </source>
</evidence>
<accession>A0A1I2A069</accession>
<feature type="domain" description="ABC transmembrane type-1" evidence="12">
    <location>
        <begin position="47"/>
        <end position="328"/>
    </location>
</feature>
<dbReference type="InterPro" id="IPR011527">
    <property type="entry name" value="ABC1_TM_dom"/>
</dbReference>
<evidence type="ECO:0000259" key="11">
    <source>
        <dbReference type="PROSITE" id="PS50893"/>
    </source>
</evidence>
<reference evidence="13 14" key="1">
    <citation type="submission" date="2016-10" db="EMBL/GenBank/DDBJ databases">
        <authorList>
            <person name="de Groot N.N."/>
        </authorList>
    </citation>
    <scope>NUCLEOTIDE SEQUENCE [LARGE SCALE GENOMIC DNA]</scope>
    <source>
        <strain evidence="13 14">DSM 43019</strain>
    </source>
</reference>
<dbReference type="Pfam" id="PF00664">
    <property type="entry name" value="ABC_membrane"/>
    <property type="match status" value="1"/>
</dbReference>
<dbReference type="Proteomes" id="UP000199645">
    <property type="component" value="Unassembled WGS sequence"/>
</dbReference>
<dbReference type="InterPro" id="IPR039421">
    <property type="entry name" value="Type_1_exporter"/>
</dbReference>
<evidence type="ECO:0000256" key="8">
    <source>
        <dbReference type="ARBA" id="ARBA00023136"/>
    </source>
</evidence>
<keyword evidence="3" id="KW-1003">Cell membrane</keyword>
<evidence type="ECO:0000256" key="10">
    <source>
        <dbReference type="SAM" id="Phobius"/>
    </source>
</evidence>
<dbReference type="PROSITE" id="PS00211">
    <property type="entry name" value="ABC_TRANSPORTER_1"/>
    <property type="match status" value="1"/>
</dbReference>
<dbReference type="RefSeq" id="WP_093609295.1">
    <property type="nucleotide sequence ID" value="NZ_BOMT01000010.1"/>
</dbReference>
<keyword evidence="6" id="KW-0067">ATP-binding</keyword>
<keyword evidence="7 10" id="KW-1133">Transmembrane helix</keyword>
<dbReference type="GO" id="GO:0005524">
    <property type="term" value="F:ATP binding"/>
    <property type="evidence" value="ECO:0007669"/>
    <property type="project" value="UniProtKB-KW"/>
</dbReference>
<dbReference type="OrthoDB" id="9806127at2"/>
<proteinExistence type="inferred from homology"/>
<feature type="transmembrane region" description="Helical" evidence="10">
    <location>
        <begin position="162"/>
        <end position="195"/>
    </location>
</feature>
<keyword evidence="5" id="KW-0547">Nucleotide-binding</keyword>
<dbReference type="PANTHER" id="PTHR43394">
    <property type="entry name" value="ATP-DEPENDENT PERMEASE MDL1, MITOCHONDRIAL"/>
    <property type="match status" value="1"/>
</dbReference>
<dbReference type="Gene3D" id="3.40.50.300">
    <property type="entry name" value="P-loop containing nucleotide triphosphate hydrolases"/>
    <property type="match status" value="1"/>
</dbReference>
<dbReference type="InterPro" id="IPR036640">
    <property type="entry name" value="ABC1_TM_sf"/>
</dbReference>
<dbReference type="GO" id="GO:0015421">
    <property type="term" value="F:ABC-type oligopeptide transporter activity"/>
    <property type="evidence" value="ECO:0007669"/>
    <property type="project" value="TreeGrafter"/>
</dbReference>
<name>A0A1I2A069_9ACTN</name>
<evidence type="ECO:0000256" key="7">
    <source>
        <dbReference type="ARBA" id="ARBA00022989"/>
    </source>
</evidence>
<dbReference type="EMBL" id="FONV01000001">
    <property type="protein sequence ID" value="SFE37259.1"/>
    <property type="molecule type" value="Genomic_DNA"/>
</dbReference>
<feature type="transmembrane region" description="Helical" evidence="10">
    <location>
        <begin position="80"/>
        <end position="100"/>
    </location>
</feature>
<gene>
    <name evidence="13" type="ORF">SAMN05421541_101418</name>
</gene>
<evidence type="ECO:0000256" key="3">
    <source>
        <dbReference type="ARBA" id="ARBA00022475"/>
    </source>
</evidence>
<dbReference type="GO" id="GO:0005886">
    <property type="term" value="C:plasma membrane"/>
    <property type="evidence" value="ECO:0007669"/>
    <property type="project" value="UniProtKB-SubCell"/>
</dbReference>
<dbReference type="AlphaFoldDB" id="A0A1I2A069"/>
<dbReference type="Gene3D" id="1.20.1560.10">
    <property type="entry name" value="ABC transporter type 1, transmembrane domain"/>
    <property type="match status" value="1"/>
</dbReference>
<dbReference type="InterPro" id="IPR003439">
    <property type="entry name" value="ABC_transporter-like_ATP-bd"/>
</dbReference>
<organism evidence="13 14">
    <name type="scientific">Actinoplanes philippinensis</name>
    <dbReference type="NCBI Taxonomy" id="35752"/>
    <lineage>
        <taxon>Bacteria</taxon>
        <taxon>Bacillati</taxon>
        <taxon>Actinomycetota</taxon>
        <taxon>Actinomycetes</taxon>
        <taxon>Micromonosporales</taxon>
        <taxon>Micromonosporaceae</taxon>
        <taxon>Actinoplanes</taxon>
    </lineage>
</organism>
<dbReference type="STRING" id="35752.SAMN05421541_101418"/>
<evidence type="ECO:0000313" key="13">
    <source>
        <dbReference type="EMBL" id="SFE37259.1"/>
    </source>
</evidence>
<dbReference type="InterPro" id="IPR003593">
    <property type="entry name" value="AAA+_ATPase"/>
</dbReference>
<dbReference type="SUPFAM" id="SSF52540">
    <property type="entry name" value="P-loop containing nucleoside triphosphate hydrolases"/>
    <property type="match status" value="1"/>
</dbReference>
<evidence type="ECO:0000256" key="1">
    <source>
        <dbReference type="ARBA" id="ARBA00004651"/>
    </source>
</evidence>
<evidence type="ECO:0000256" key="4">
    <source>
        <dbReference type="ARBA" id="ARBA00022692"/>
    </source>
</evidence>
<dbReference type="FunFam" id="3.40.50.300:FF:000299">
    <property type="entry name" value="ABC transporter ATP-binding protein/permease"/>
    <property type="match status" value="1"/>
</dbReference>
<keyword evidence="8 10" id="KW-0472">Membrane</keyword>
<evidence type="ECO:0000256" key="6">
    <source>
        <dbReference type="ARBA" id="ARBA00022840"/>
    </source>
</evidence>
<dbReference type="Pfam" id="PF00005">
    <property type="entry name" value="ABC_tran"/>
    <property type="match status" value="1"/>
</dbReference>
<feature type="transmembrane region" description="Helical" evidence="10">
    <location>
        <begin position="269"/>
        <end position="293"/>
    </location>
</feature>
<keyword evidence="4 10" id="KW-0812">Transmembrane</keyword>
<dbReference type="SMART" id="SM00382">
    <property type="entry name" value="AAA"/>
    <property type="match status" value="1"/>
</dbReference>
<comment type="subcellular location">
    <subcellularLocation>
        <location evidence="1">Cell membrane</location>
        <topology evidence="1">Multi-pass membrane protein</topology>
    </subcellularLocation>
</comment>
<dbReference type="GO" id="GO:0016887">
    <property type="term" value="F:ATP hydrolysis activity"/>
    <property type="evidence" value="ECO:0007669"/>
    <property type="project" value="InterPro"/>
</dbReference>
<dbReference type="SUPFAM" id="SSF90123">
    <property type="entry name" value="ABC transporter transmembrane region"/>
    <property type="match status" value="1"/>
</dbReference>
<evidence type="ECO:0000256" key="9">
    <source>
        <dbReference type="ARBA" id="ARBA00061644"/>
    </source>
</evidence>
<comment type="similarity">
    <text evidence="9">Belongs to the ABC transporter superfamily. Lipid exporter (TC 3.A.1.106) family.</text>
</comment>
<dbReference type="InterPro" id="IPR027417">
    <property type="entry name" value="P-loop_NTPase"/>
</dbReference>
<feature type="domain" description="ABC transporter" evidence="11">
    <location>
        <begin position="362"/>
        <end position="615"/>
    </location>
</feature>
<evidence type="ECO:0000313" key="14">
    <source>
        <dbReference type="Proteomes" id="UP000199645"/>
    </source>
</evidence>